<dbReference type="InterPro" id="IPR002401">
    <property type="entry name" value="Cyt_P450_E_grp-I"/>
</dbReference>
<dbReference type="PRINTS" id="PR00463">
    <property type="entry name" value="EP450I"/>
</dbReference>
<dbReference type="InterPro" id="IPR001128">
    <property type="entry name" value="Cyt_P450"/>
</dbReference>
<dbReference type="STRING" id="27334.A0A0A2K572"/>
<dbReference type="GeneID" id="27677129"/>
<comment type="cofactor">
    <cofactor evidence="1">
        <name>heme</name>
        <dbReference type="ChEBI" id="CHEBI:30413"/>
    </cofactor>
</comment>
<protein>
    <submittedName>
        <fullName evidence="2">Cytochrome P450</fullName>
    </submittedName>
</protein>
<keyword evidence="1" id="KW-0479">Metal-binding</keyword>
<sequence length="508" mass="56438">MGVAILSDHAVTLLCGLLGLYAFRIIMAYVKLIHFPGPSWTGISNWPHSIAILGGNCHEWYAEVSKKHGPIARVAPRVLITSSPEVWMHVNNKPGYKRSDWYYRATRIEYRRDNVFSQTDNEKHEKRRKQMAPGSVMKYSGRENTQLEGSVDERLQDFLNLIRSKYISSDHHVVPMDLAKKVQYLTLDVISSVGLGKAFGMLQSDRDVDDYLQSTEEGLAIGNTVLGMGFTWIAQMPFIGKFIAPSAKDNNGFGKMMAACFRLVDERAANPTDERSDMLASFMRHGLAGDELRTEALEQLLAGSETTASAIRGTLLHIITNPRVYSKLQREVDDAVRLGHAPSLNEGLITAAKARNLPYLQAVIREGLRVWPPVANIFARDVPRGGDTVVVDGESVFLPGGICIGYSACAMHMSEQIYGKDAEAFRPERWLESDPAKLAVMVRTNDLTFGHGKFQCLGKAVAQIEIGKTVFEVSRNSSAGLLSFFILLDCTLTDRLYKALTQLRLGTH</sequence>
<dbReference type="AlphaFoldDB" id="A0A0A2K572"/>
<evidence type="ECO:0000313" key="2">
    <source>
        <dbReference type="EMBL" id="KGO62912.1"/>
    </source>
</evidence>
<dbReference type="RefSeq" id="XP_016603412.1">
    <property type="nucleotide sequence ID" value="XM_016741710.1"/>
</dbReference>
<dbReference type="SUPFAM" id="SSF48264">
    <property type="entry name" value="Cytochrome P450"/>
    <property type="match status" value="1"/>
</dbReference>
<dbReference type="EMBL" id="JQFZ01000018">
    <property type="protein sequence ID" value="KGO62912.1"/>
    <property type="molecule type" value="Genomic_DNA"/>
</dbReference>
<keyword evidence="3" id="KW-1185">Reference proteome</keyword>
<organism evidence="2 3">
    <name type="scientific">Penicillium expansum</name>
    <name type="common">Blue mold rot fungus</name>
    <dbReference type="NCBI Taxonomy" id="27334"/>
    <lineage>
        <taxon>Eukaryota</taxon>
        <taxon>Fungi</taxon>
        <taxon>Dikarya</taxon>
        <taxon>Ascomycota</taxon>
        <taxon>Pezizomycotina</taxon>
        <taxon>Eurotiomycetes</taxon>
        <taxon>Eurotiomycetidae</taxon>
        <taxon>Eurotiales</taxon>
        <taxon>Aspergillaceae</taxon>
        <taxon>Penicillium</taxon>
    </lineage>
</organism>
<dbReference type="Proteomes" id="UP000030143">
    <property type="component" value="Unassembled WGS sequence"/>
</dbReference>
<proteinExistence type="predicted"/>
<dbReference type="GO" id="GO:0016705">
    <property type="term" value="F:oxidoreductase activity, acting on paired donors, with incorporation or reduction of molecular oxygen"/>
    <property type="evidence" value="ECO:0007669"/>
    <property type="project" value="InterPro"/>
</dbReference>
<dbReference type="PRINTS" id="PR00385">
    <property type="entry name" value="P450"/>
</dbReference>
<accession>A0A0A2K572</accession>
<name>A0A0A2K572_PENEN</name>
<dbReference type="InterPro" id="IPR050121">
    <property type="entry name" value="Cytochrome_P450_monoxygenase"/>
</dbReference>
<dbReference type="GO" id="GO:0043386">
    <property type="term" value="P:mycotoxin biosynthetic process"/>
    <property type="evidence" value="ECO:0007669"/>
    <property type="project" value="UniProtKB-ARBA"/>
</dbReference>
<dbReference type="GO" id="GO:0020037">
    <property type="term" value="F:heme binding"/>
    <property type="evidence" value="ECO:0007669"/>
    <property type="project" value="InterPro"/>
</dbReference>
<evidence type="ECO:0000256" key="1">
    <source>
        <dbReference type="PIRSR" id="PIRSR602401-1"/>
    </source>
</evidence>
<dbReference type="VEuPathDB" id="FungiDB:PEXP_061870"/>
<reference evidence="2 3" key="1">
    <citation type="journal article" date="2015" name="Mol. Plant Microbe Interact.">
        <title>Genome, transcriptome, and functional analyses of Penicillium expansum provide new insights into secondary metabolism and pathogenicity.</title>
        <authorList>
            <person name="Ballester A.R."/>
            <person name="Marcet-Houben M."/>
            <person name="Levin E."/>
            <person name="Sela N."/>
            <person name="Selma-Lazaro C."/>
            <person name="Carmona L."/>
            <person name="Wisniewski M."/>
            <person name="Droby S."/>
            <person name="Gonzalez-Candelas L."/>
            <person name="Gabaldon T."/>
        </authorList>
    </citation>
    <scope>NUCLEOTIDE SEQUENCE [LARGE SCALE GENOMIC DNA]</scope>
    <source>
        <strain evidence="2 3">MD-8</strain>
    </source>
</reference>
<evidence type="ECO:0000313" key="3">
    <source>
        <dbReference type="Proteomes" id="UP000030143"/>
    </source>
</evidence>
<dbReference type="Gene3D" id="1.10.630.10">
    <property type="entry name" value="Cytochrome P450"/>
    <property type="match status" value="1"/>
</dbReference>
<dbReference type="PANTHER" id="PTHR24305:SF168">
    <property type="entry name" value="P450, PUTATIVE (EUROFUNG)-RELATED"/>
    <property type="match status" value="1"/>
</dbReference>
<dbReference type="CDD" id="cd11060">
    <property type="entry name" value="CYP57A1-like"/>
    <property type="match status" value="1"/>
</dbReference>
<feature type="binding site" description="axial binding residue" evidence="1">
    <location>
        <position position="456"/>
    </location>
    <ligand>
        <name>heme</name>
        <dbReference type="ChEBI" id="CHEBI:30413"/>
    </ligand>
    <ligandPart>
        <name>Fe</name>
        <dbReference type="ChEBI" id="CHEBI:18248"/>
    </ligandPart>
</feature>
<dbReference type="HOGENOM" id="CLU_001570_14_0_1"/>
<dbReference type="GO" id="GO:0005506">
    <property type="term" value="F:iron ion binding"/>
    <property type="evidence" value="ECO:0007669"/>
    <property type="project" value="InterPro"/>
</dbReference>
<dbReference type="PANTHER" id="PTHR24305">
    <property type="entry name" value="CYTOCHROME P450"/>
    <property type="match status" value="1"/>
</dbReference>
<keyword evidence="1" id="KW-0349">Heme</keyword>
<dbReference type="GO" id="GO:0004497">
    <property type="term" value="F:monooxygenase activity"/>
    <property type="evidence" value="ECO:0007669"/>
    <property type="project" value="InterPro"/>
</dbReference>
<keyword evidence="1" id="KW-0408">Iron</keyword>
<dbReference type="Pfam" id="PF00067">
    <property type="entry name" value="p450"/>
    <property type="match status" value="1"/>
</dbReference>
<gene>
    <name evidence="2" type="ORF">PEX2_044350</name>
</gene>
<comment type="caution">
    <text evidence="2">The sequence shown here is derived from an EMBL/GenBank/DDBJ whole genome shotgun (WGS) entry which is preliminary data.</text>
</comment>
<dbReference type="InterPro" id="IPR036396">
    <property type="entry name" value="Cyt_P450_sf"/>
</dbReference>